<dbReference type="InterPro" id="IPR001296">
    <property type="entry name" value="Glyco_trans_1"/>
</dbReference>
<dbReference type="Gene3D" id="3.40.50.2000">
    <property type="entry name" value="Glycogen Phosphorylase B"/>
    <property type="match status" value="2"/>
</dbReference>
<keyword evidence="1 4" id="KW-0808">Transferase</keyword>
<evidence type="ECO:0000313" key="5">
    <source>
        <dbReference type="Proteomes" id="UP000256708"/>
    </source>
</evidence>
<dbReference type="PANTHER" id="PTHR46401">
    <property type="entry name" value="GLYCOSYLTRANSFERASE WBBK-RELATED"/>
    <property type="match status" value="1"/>
</dbReference>
<keyword evidence="5" id="KW-1185">Reference proteome</keyword>
<gene>
    <name evidence="4" type="ORF">DXT99_02665</name>
</gene>
<feature type="domain" description="Glycosyl transferase family 1" evidence="2">
    <location>
        <begin position="188"/>
        <end position="351"/>
    </location>
</feature>
<dbReference type="PANTHER" id="PTHR46401:SF2">
    <property type="entry name" value="GLYCOSYLTRANSFERASE WBBK-RELATED"/>
    <property type="match status" value="1"/>
</dbReference>
<feature type="domain" description="Glycosyltransferase subfamily 4-like N-terminal" evidence="3">
    <location>
        <begin position="17"/>
        <end position="173"/>
    </location>
</feature>
<evidence type="ECO:0000259" key="3">
    <source>
        <dbReference type="Pfam" id="PF13439"/>
    </source>
</evidence>
<protein>
    <submittedName>
        <fullName evidence="4">Glycosyltransferase family 1 protein</fullName>
    </submittedName>
</protein>
<dbReference type="CDD" id="cd03809">
    <property type="entry name" value="GT4_MtfB-like"/>
    <property type="match status" value="1"/>
</dbReference>
<dbReference type="Pfam" id="PF00534">
    <property type="entry name" value="Glycos_transf_1"/>
    <property type="match status" value="1"/>
</dbReference>
<dbReference type="AlphaFoldDB" id="A0A3D8LHH9"/>
<evidence type="ECO:0000313" key="4">
    <source>
        <dbReference type="EMBL" id="RDV16704.1"/>
    </source>
</evidence>
<evidence type="ECO:0000259" key="2">
    <source>
        <dbReference type="Pfam" id="PF00534"/>
    </source>
</evidence>
<comment type="caution">
    <text evidence="4">The sequence shown here is derived from an EMBL/GenBank/DDBJ whole genome shotgun (WGS) entry which is preliminary data.</text>
</comment>
<dbReference type="GO" id="GO:0009103">
    <property type="term" value="P:lipopolysaccharide biosynthetic process"/>
    <property type="evidence" value="ECO:0007669"/>
    <property type="project" value="TreeGrafter"/>
</dbReference>
<accession>A0A3D8LHH9</accession>
<dbReference type="EMBL" id="QRGR01000003">
    <property type="protein sequence ID" value="RDV16704.1"/>
    <property type="molecule type" value="Genomic_DNA"/>
</dbReference>
<dbReference type="GO" id="GO:0016757">
    <property type="term" value="F:glycosyltransferase activity"/>
    <property type="evidence" value="ECO:0007669"/>
    <property type="project" value="InterPro"/>
</dbReference>
<dbReference type="Pfam" id="PF13439">
    <property type="entry name" value="Glyco_transf_4"/>
    <property type="match status" value="1"/>
</dbReference>
<dbReference type="SUPFAM" id="SSF53756">
    <property type="entry name" value="UDP-Glycosyltransferase/glycogen phosphorylase"/>
    <property type="match status" value="1"/>
</dbReference>
<evidence type="ECO:0000256" key="1">
    <source>
        <dbReference type="ARBA" id="ARBA00022679"/>
    </source>
</evidence>
<dbReference type="Proteomes" id="UP000256708">
    <property type="component" value="Unassembled WGS sequence"/>
</dbReference>
<organism evidence="4 5">
    <name type="scientific">Pontibacter diazotrophicus</name>
    <dbReference type="NCBI Taxonomy" id="1400979"/>
    <lineage>
        <taxon>Bacteria</taxon>
        <taxon>Pseudomonadati</taxon>
        <taxon>Bacteroidota</taxon>
        <taxon>Cytophagia</taxon>
        <taxon>Cytophagales</taxon>
        <taxon>Hymenobacteraceae</taxon>
        <taxon>Pontibacter</taxon>
    </lineage>
</organism>
<reference evidence="5" key="1">
    <citation type="submission" date="2018-08" db="EMBL/GenBank/DDBJ databases">
        <authorList>
            <person name="Liu Z.-W."/>
            <person name="Du Z.-J."/>
        </authorList>
    </citation>
    <scope>NUCLEOTIDE SEQUENCE [LARGE SCALE GENOMIC DNA]</scope>
    <source>
        <strain evidence="5">H4X</strain>
    </source>
</reference>
<proteinExistence type="predicted"/>
<dbReference type="InterPro" id="IPR028098">
    <property type="entry name" value="Glyco_trans_4-like_N"/>
</dbReference>
<sequence length="375" mass="42730">MRIGIEAQRIFRPKKHGMEVVALELIRQLQESDKKNEYIIFAKEDTDIGCLKETENFKIETIPAYSYADWEQIQLPKAVKKSKIDFLHSTCNTSALWQSNPLLLTLHDIIYLEKVDFKGTAYQNFGNLYRRFVVPKVINKSTSIITVSHFERNTILEQLRLPEEKVQVVYNAVSDIFHSHYPVEQVEDFKSKHQIPEKFMLFLGNTAPKKNTKGVLSAYVEYCQCTKDPVPIVILDHDRSHVLAFLSEFNKKHLIPHFVFPGYVAPQQMPMMYNAAAVFLYPSLRESFGLPILEAMACGTPVITSTTSSMPEVAGGAALLVDPYKEKEIAEGIQKLLSDDNYYTDLVAKGLKRAADFTWKSSAKALLSIYDTFDN</sequence>
<name>A0A3D8LHH9_9BACT</name>